<accession>A0A3A9JJ29</accession>
<dbReference type="GO" id="GO:0003677">
    <property type="term" value="F:DNA binding"/>
    <property type="evidence" value="ECO:0007669"/>
    <property type="project" value="UniProtKB-UniRule"/>
</dbReference>
<dbReference type="SMART" id="SM00862">
    <property type="entry name" value="Trans_reg_C"/>
    <property type="match status" value="1"/>
</dbReference>
<dbReference type="InterPro" id="IPR036388">
    <property type="entry name" value="WH-like_DNA-bd_sf"/>
</dbReference>
<proteinExistence type="predicted"/>
<gene>
    <name evidence="4" type="ORF">D6Z83_12975</name>
    <name evidence="5" type="ORF">EBE87_02970</name>
</gene>
<dbReference type="Pfam" id="PF00486">
    <property type="entry name" value="Trans_reg_C"/>
    <property type="match status" value="1"/>
</dbReference>
<feature type="DNA-binding region" description="OmpR/PhoB-type" evidence="2">
    <location>
        <begin position="6"/>
        <end position="103"/>
    </location>
</feature>
<dbReference type="Proteomes" id="UP000274097">
    <property type="component" value="Unassembled WGS sequence"/>
</dbReference>
<evidence type="ECO:0000313" key="6">
    <source>
        <dbReference type="Proteomes" id="UP000274097"/>
    </source>
</evidence>
<dbReference type="GO" id="GO:0006355">
    <property type="term" value="P:regulation of DNA-templated transcription"/>
    <property type="evidence" value="ECO:0007669"/>
    <property type="project" value="InterPro"/>
</dbReference>
<dbReference type="CDD" id="cd00383">
    <property type="entry name" value="trans_reg_C"/>
    <property type="match status" value="1"/>
</dbReference>
<keyword evidence="6" id="KW-1185">Reference proteome</keyword>
<dbReference type="SUPFAM" id="SSF46894">
    <property type="entry name" value="C-terminal effector domain of the bipartite response regulators"/>
    <property type="match status" value="1"/>
</dbReference>
<evidence type="ECO:0000313" key="7">
    <source>
        <dbReference type="Proteomes" id="UP000278036"/>
    </source>
</evidence>
<evidence type="ECO:0000259" key="3">
    <source>
        <dbReference type="PROSITE" id="PS51755"/>
    </source>
</evidence>
<dbReference type="InterPro" id="IPR001867">
    <property type="entry name" value="OmpR/PhoB-type_DNA-bd"/>
</dbReference>
<keyword evidence="1 2" id="KW-0238">DNA-binding</keyword>
<dbReference type="PROSITE" id="PS51755">
    <property type="entry name" value="OMPR_PHOB"/>
    <property type="match status" value="1"/>
</dbReference>
<sequence length="533" mass="58262">MRGERPSLLSFADFQMDLDRGCLRQQSGSILVLRPKSFDVLRYLLENAGRLVSRDELMQAVWSDVIVTEDNITQCIMEVRRALGEQGAKILQTMPRRGYLLEAEVTRGPAPPAAPWADHPGVPAAAAAFFEGRSAPALPNWPSLVVLPFANLSGEAEQDYFADGMTEELTTALTQIRWFFVIARNSAFTYKGRTVDLRQVGRELGVRYVLQGSVRKAGSRVRISAQLAEARTAHNLWVERFDGALENIFELQDRVAEAVAGAIEPNLKAAEIGHSATKPTDSLDAYDLYLRALPHFYSNERAGSDAALALLHQAIALDPNFALAKGQLGLAHIHRKVQGWSGPDEWAEGIRMAREALAEARDDPSTLRLSGNAIGYLAHDFEAGLAAVRRALVLNPNSAQVLNSAAWAHNHACLPESAIPLFERAMRLSPLDPEMPYMMSGIGMAHLIADNLAAAIPWGERSVQRGPTWGAGHRVLIASLMLAGRVADAQAAVSAFQSIIPQTRKLDTILTTWRSREFAERYVAALRAAGLPG</sequence>
<evidence type="ECO:0000256" key="2">
    <source>
        <dbReference type="PROSITE-ProRule" id="PRU01091"/>
    </source>
</evidence>
<dbReference type="Proteomes" id="UP000278036">
    <property type="component" value="Unassembled WGS sequence"/>
</dbReference>
<evidence type="ECO:0000256" key="1">
    <source>
        <dbReference type="ARBA" id="ARBA00023125"/>
    </source>
</evidence>
<dbReference type="InterPro" id="IPR016032">
    <property type="entry name" value="Sig_transdc_resp-reg_C-effctor"/>
</dbReference>
<dbReference type="InterPro" id="IPR011990">
    <property type="entry name" value="TPR-like_helical_dom_sf"/>
</dbReference>
<dbReference type="Gene3D" id="1.10.10.10">
    <property type="entry name" value="Winged helix-like DNA-binding domain superfamily/Winged helix DNA-binding domain"/>
    <property type="match status" value="1"/>
</dbReference>
<dbReference type="Gene3D" id="1.25.40.10">
    <property type="entry name" value="Tetratricopeptide repeat domain"/>
    <property type="match status" value="1"/>
</dbReference>
<dbReference type="InParanoid" id="A0A3A9JJ29"/>
<dbReference type="SUPFAM" id="SSF48452">
    <property type="entry name" value="TPR-like"/>
    <property type="match status" value="1"/>
</dbReference>
<dbReference type="EMBL" id="RAQU01000071">
    <property type="protein sequence ID" value="RKK03736.1"/>
    <property type="molecule type" value="Genomic_DNA"/>
</dbReference>
<dbReference type="Gene3D" id="3.40.50.10070">
    <property type="entry name" value="TolB, N-terminal domain"/>
    <property type="match status" value="1"/>
</dbReference>
<dbReference type="GO" id="GO:0000160">
    <property type="term" value="P:phosphorelay signal transduction system"/>
    <property type="evidence" value="ECO:0007669"/>
    <property type="project" value="InterPro"/>
</dbReference>
<protein>
    <submittedName>
        <fullName evidence="4">CadC-family transcriptional regulator</fullName>
    </submittedName>
</protein>
<dbReference type="AlphaFoldDB" id="A0A3A9JJ29"/>
<name>A0A3A9JJ29_9PROT</name>
<evidence type="ECO:0000313" key="5">
    <source>
        <dbReference type="EMBL" id="RMI26267.1"/>
    </source>
</evidence>
<reference evidence="4 7" key="1">
    <citation type="submission" date="2018-09" db="EMBL/GenBank/DDBJ databases">
        <title>Roseomonas sp. nov., isolated from feces of Tibetan antelopes in the Qinghai-Tibet plateau, China.</title>
        <authorList>
            <person name="Tian Z."/>
        </authorList>
    </citation>
    <scope>NUCLEOTIDE SEQUENCE [LARGE SCALE GENOMIC DNA]</scope>
    <source>
        <strain evidence="5 6">Z23</strain>
        <strain evidence="4 7">Z24</strain>
    </source>
</reference>
<feature type="domain" description="OmpR/PhoB-type" evidence="3">
    <location>
        <begin position="6"/>
        <end position="103"/>
    </location>
</feature>
<dbReference type="EMBL" id="RFLX01000002">
    <property type="protein sequence ID" value="RMI26267.1"/>
    <property type="molecule type" value="Genomic_DNA"/>
</dbReference>
<evidence type="ECO:0000313" key="4">
    <source>
        <dbReference type="EMBL" id="RKK03736.1"/>
    </source>
</evidence>
<comment type="caution">
    <text evidence="4">The sequence shown here is derived from an EMBL/GenBank/DDBJ whole genome shotgun (WGS) entry which is preliminary data.</text>
</comment>
<organism evidence="4 7">
    <name type="scientific">Teichococcus wenyumeiae</name>
    <dbReference type="NCBI Taxonomy" id="2478470"/>
    <lineage>
        <taxon>Bacteria</taxon>
        <taxon>Pseudomonadati</taxon>
        <taxon>Pseudomonadota</taxon>
        <taxon>Alphaproteobacteria</taxon>
        <taxon>Acetobacterales</taxon>
        <taxon>Roseomonadaceae</taxon>
        <taxon>Roseomonas</taxon>
    </lineage>
</organism>